<dbReference type="FunFam" id="1.10.510.10:FF:000021">
    <property type="entry name" value="Serine/threonine protein kinase"/>
    <property type="match status" value="1"/>
</dbReference>
<dbReference type="SMART" id="SM00740">
    <property type="entry name" value="PASTA"/>
    <property type="match status" value="3"/>
</dbReference>
<dbReference type="CDD" id="cd06577">
    <property type="entry name" value="PASTA_pknB"/>
    <property type="match status" value="3"/>
</dbReference>
<evidence type="ECO:0000256" key="7">
    <source>
        <dbReference type="ARBA" id="ARBA00022840"/>
    </source>
</evidence>
<dbReference type="CDD" id="cd14014">
    <property type="entry name" value="STKc_PknB_like"/>
    <property type="match status" value="1"/>
</dbReference>
<dbReference type="GO" id="GO:0004674">
    <property type="term" value="F:protein serine/threonine kinase activity"/>
    <property type="evidence" value="ECO:0007669"/>
    <property type="project" value="UniProtKB-KW"/>
</dbReference>
<dbReference type="PROSITE" id="PS50011">
    <property type="entry name" value="PROTEIN_KINASE_DOM"/>
    <property type="match status" value="1"/>
</dbReference>
<dbReference type="InterPro" id="IPR005543">
    <property type="entry name" value="PASTA_dom"/>
</dbReference>
<dbReference type="Gene3D" id="3.30.10.20">
    <property type="match status" value="3"/>
</dbReference>
<dbReference type="NCBIfam" id="NF033483">
    <property type="entry name" value="PknB_PASTA_kin"/>
    <property type="match status" value="1"/>
</dbReference>
<keyword evidence="4" id="KW-0677">Repeat</keyword>
<comment type="catalytic activity">
    <reaction evidence="9">
        <text>L-seryl-[protein] + ATP = O-phospho-L-seryl-[protein] + ADP + H(+)</text>
        <dbReference type="Rhea" id="RHEA:17989"/>
        <dbReference type="Rhea" id="RHEA-COMP:9863"/>
        <dbReference type="Rhea" id="RHEA-COMP:11604"/>
        <dbReference type="ChEBI" id="CHEBI:15378"/>
        <dbReference type="ChEBI" id="CHEBI:29999"/>
        <dbReference type="ChEBI" id="CHEBI:30616"/>
        <dbReference type="ChEBI" id="CHEBI:83421"/>
        <dbReference type="ChEBI" id="CHEBI:456216"/>
        <dbReference type="EC" id="2.7.11.1"/>
    </reaction>
</comment>
<dbReference type="InterPro" id="IPR011009">
    <property type="entry name" value="Kinase-like_dom_sf"/>
</dbReference>
<dbReference type="Gene3D" id="3.30.200.20">
    <property type="entry name" value="Phosphorylase Kinase, domain 1"/>
    <property type="match status" value="1"/>
</dbReference>
<feature type="compositionally biased region" description="Low complexity" evidence="11">
    <location>
        <begin position="424"/>
        <end position="437"/>
    </location>
</feature>
<dbReference type="EMBL" id="CP011112">
    <property type="protein sequence ID" value="AKU14928.1"/>
    <property type="molecule type" value="Genomic_DNA"/>
</dbReference>
<dbReference type="SMART" id="SM00220">
    <property type="entry name" value="S_TKc"/>
    <property type="match status" value="1"/>
</dbReference>
<evidence type="ECO:0000256" key="1">
    <source>
        <dbReference type="ARBA" id="ARBA00012513"/>
    </source>
</evidence>
<evidence type="ECO:0000256" key="4">
    <source>
        <dbReference type="ARBA" id="ARBA00022737"/>
    </source>
</evidence>
<keyword evidence="7 10" id="KW-0067">ATP-binding</keyword>
<feature type="compositionally biased region" description="Pro residues" evidence="11">
    <location>
        <begin position="581"/>
        <end position="606"/>
    </location>
</feature>
<gene>
    <name evidence="15" type="ORF">VV02_02025</name>
</gene>
<dbReference type="EC" id="2.7.11.1" evidence="1"/>
<accession>A0A0K1JEA8</accession>
<dbReference type="PANTHER" id="PTHR43289:SF6">
    <property type="entry name" value="SERINE_THREONINE-PROTEIN KINASE NEKL-3"/>
    <property type="match status" value="1"/>
</dbReference>
<dbReference type="GO" id="GO:0045717">
    <property type="term" value="P:negative regulation of fatty acid biosynthetic process"/>
    <property type="evidence" value="ECO:0007669"/>
    <property type="project" value="UniProtKB-ARBA"/>
</dbReference>
<dbReference type="Proteomes" id="UP000066480">
    <property type="component" value="Chromosome"/>
</dbReference>
<dbReference type="PANTHER" id="PTHR43289">
    <property type="entry name" value="MITOGEN-ACTIVATED PROTEIN KINASE KINASE KINASE 20-RELATED"/>
    <property type="match status" value="1"/>
</dbReference>
<reference evidence="15 16" key="1">
    <citation type="submission" date="2015-03" db="EMBL/GenBank/DDBJ databases">
        <title>Luteipulveratus halotolerans sp. nov., a novel actinobacterium (Dermacoccaceae) from Sarawak, Malaysia.</title>
        <authorList>
            <person name="Juboi H."/>
            <person name="Basik A."/>
            <person name="Shamsul S.S."/>
            <person name="Arnold P."/>
            <person name="Schmitt E.K."/>
            <person name="Sanglier J.-J."/>
            <person name="Yeo T."/>
        </authorList>
    </citation>
    <scope>NUCLEOTIDE SEQUENCE [LARGE SCALE GENOMIC DNA]</scope>
    <source>
        <strain evidence="15 16">MN07-A0370</strain>
    </source>
</reference>
<dbReference type="InterPro" id="IPR017441">
    <property type="entry name" value="Protein_kinase_ATP_BS"/>
</dbReference>
<dbReference type="RefSeq" id="WP_245632971.1">
    <property type="nucleotide sequence ID" value="NZ_CP011112.1"/>
</dbReference>
<keyword evidence="3" id="KW-0808">Transferase</keyword>
<feature type="domain" description="PASTA" evidence="14">
    <location>
        <begin position="370"/>
        <end position="435"/>
    </location>
</feature>
<evidence type="ECO:0000256" key="5">
    <source>
        <dbReference type="ARBA" id="ARBA00022741"/>
    </source>
</evidence>
<comment type="catalytic activity">
    <reaction evidence="8">
        <text>L-threonyl-[protein] + ATP = O-phospho-L-threonyl-[protein] + ADP + H(+)</text>
        <dbReference type="Rhea" id="RHEA:46608"/>
        <dbReference type="Rhea" id="RHEA-COMP:11060"/>
        <dbReference type="Rhea" id="RHEA-COMP:11605"/>
        <dbReference type="ChEBI" id="CHEBI:15378"/>
        <dbReference type="ChEBI" id="CHEBI:30013"/>
        <dbReference type="ChEBI" id="CHEBI:30616"/>
        <dbReference type="ChEBI" id="CHEBI:61977"/>
        <dbReference type="ChEBI" id="CHEBI:456216"/>
        <dbReference type="EC" id="2.7.11.1"/>
    </reaction>
</comment>
<organism evidence="15 16">
    <name type="scientific">Luteipulveratus mongoliensis</name>
    <dbReference type="NCBI Taxonomy" id="571913"/>
    <lineage>
        <taxon>Bacteria</taxon>
        <taxon>Bacillati</taxon>
        <taxon>Actinomycetota</taxon>
        <taxon>Actinomycetes</taxon>
        <taxon>Micrococcales</taxon>
        <taxon>Dermacoccaceae</taxon>
        <taxon>Luteipulveratus</taxon>
    </lineage>
</organism>
<keyword evidence="6 15" id="KW-0418">Kinase</keyword>
<dbReference type="PROSITE" id="PS51178">
    <property type="entry name" value="PASTA"/>
    <property type="match status" value="3"/>
</dbReference>
<dbReference type="KEGG" id="lmoi:VV02_02025"/>
<feature type="domain" description="Protein kinase" evidence="13">
    <location>
        <begin position="12"/>
        <end position="279"/>
    </location>
</feature>
<dbReference type="FunFam" id="3.30.200.20:FF:000035">
    <property type="entry name" value="Serine/threonine protein kinase Stk1"/>
    <property type="match status" value="1"/>
</dbReference>
<dbReference type="AlphaFoldDB" id="A0A0K1JEA8"/>
<dbReference type="PROSITE" id="PS00107">
    <property type="entry name" value="PROTEIN_KINASE_ATP"/>
    <property type="match status" value="1"/>
</dbReference>
<keyword evidence="2 15" id="KW-0723">Serine/threonine-protein kinase</keyword>
<evidence type="ECO:0000256" key="3">
    <source>
        <dbReference type="ARBA" id="ARBA00022679"/>
    </source>
</evidence>
<keyword evidence="12" id="KW-1133">Transmembrane helix</keyword>
<feature type="binding site" evidence="10">
    <location>
        <position position="41"/>
    </location>
    <ligand>
        <name>ATP</name>
        <dbReference type="ChEBI" id="CHEBI:30616"/>
    </ligand>
</feature>
<evidence type="ECO:0000256" key="10">
    <source>
        <dbReference type="PROSITE-ProRule" id="PRU10141"/>
    </source>
</evidence>
<evidence type="ECO:0000259" key="13">
    <source>
        <dbReference type="PROSITE" id="PS50011"/>
    </source>
</evidence>
<proteinExistence type="predicted"/>
<keyword evidence="16" id="KW-1185">Reference proteome</keyword>
<protein>
    <recommendedName>
        <fullName evidence="1">non-specific serine/threonine protein kinase</fullName>
        <ecNumber evidence="1">2.7.11.1</ecNumber>
    </recommendedName>
</protein>
<dbReference type="Pfam" id="PF03793">
    <property type="entry name" value="PASTA"/>
    <property type="match status" value="3"/>
</dbReference>
<dbReference type="SUPFAM" id="SSF56112">
    <property type="entry name" value="Protein kinase-like (PK-like)"/>
    <property type="match status" value="1"/>
</dbReference>
<feature type="region of interest" description="Disordered" evidence="11">
    <location>
        <begin position="577"/>
        <end position="621"/>
    </location>
</feature>
<evidence type="ECO:0000256" key="9">
    <source>
        <dbReference type="ARBA" id="ARBA00048679"/>
    </source>
</evidence>
<evidence type="ECO:0000256" key="6">
    <source>
        <dbReference type="ARBA" id="ARBA00022777"/>
    </source>
</evidence>
<dbReference type="PROSITE" id="PS00108">
    <property type="entry name" value="PROTEIN_KINASE_ST"/>
    <property type="match status" value="1"/>
</dbReference>
<evidence type="ECO:0000256" key="2">
    <source>
        <dbReference type="ARBA" id="ARBA00022527"/>
    </source>
</evidence>
<keyword evidence="12" id="KW-0472">Membrane</keyword>
<feature type="compositionally biased region" description="Low complexity" evidence="11">
    <location>
        <begin position="607"/>
        <end position="621"/>
    </location>
</feature>
<evidence type="ECO:0000259" key="14">
    <source>
        <dbReference type="PROSITE" id="PS51178"/>
    </source>
</evidence>
<dbReference type="InterPro" id="IPR008271">
    <property type="entry name" value="Ser/Thr_kinase_AS"/>
</dbReference>
<sequence>MSDTPRVLGGRYEVGELIGRGGMAEVHLGHDTRLGRQVAIKMLRADLARDNTFLARFRREAQSAAGLNHHAIVAVYDSGEDVFIETGGARVDVPYIVMEYVDGKTLREVLNEEGRLAPDEASRITMGILSALEYSHDKGIVHRDIKPANVMVTRGGSVKVMDFGIARALADVGATMTSAQAVVGTARYLSPEQAQGETVDERSDLYSTGCVLFEFLTGRTPFVGEPVSLVYQHIQDTPQSPSSYEPGVPEALDAVTLHSLRKAREDRYQSAADFRSDLQAARTGAPLSEEATATAAAFGEDPTEALRRRPEAMAPPALNGNGNGGDHTADIAHHEEPPRRTMLWVLAAIVALAAIFGIGYALANSGGDGDDPQVDVPSVVNMTQAQATKKLDDLNFKVQPQEVTNQQAKGTVVGQNPDGGSKAPSGSTVTISVSSGPGQVNLPDVRGKTESQARQILAQRGIKTIEIGDPQDDTKYKKDTVASLTPAQGTDVPGTQTVTLRLSTGMVTIPEDLVGKNASEVQSTLTTLGLKASPKIEITNDRDKEGDVLRLDPGEGEKVPLDSTVTVYYGQLRIVITSTQTPPPSTNSPSTPPPNTDPPTTEPTTPPTSTGGTSSTGFPFP</sequence>
<evidence type="ECO:0000313" key="15">
    <source>
        <dbReference type="EMBL" id="AKU14928.1"/>
    </source>
</evidence>
<evidence type="ECO:0000256" key="12">
    <source>
        <dbReference type="SAM" id="Phobius"/>
    </source>
</evidence>
<feature type="region of interest" description="Disordered" evidence="11">
    <location>
        <begin position="411"/>
        <end position="439"/>
    </location>
</feature>
<dbReference type="GO" id="GO:0005524">
    <property type="term" value="F:ATP binding"/>
    <property type="evidence" value="ECO:0007669"/>
    <property type="project" value="UniProtKB-UniRule"/>
</dbReference>
<feature type="domain" description="PASTA" evidence="14">
    <location>
        <begin position="508"/>
        <end position="571"/>
    </location>
</feature>
<feature type="domain" description="PASTA" evidence="14">
    <location>
        <begin position="436"/>
        <end position="504"/>
    </location>
</feature>
<name>A0A0K1JEA8_9MICO</name>
<dbReference type="InterPro" id="IPR000719">
    <property type="entry name" value="Prot_kinase_dom"/>
</dbReference>
<evidence type="ECO:0000313" key="16">
    <source>
        <dbReference type="Proteomes" id="UP000066480"/>
    </source>
</evidence>
<keyword evidence="5 10" id="KW-0547">Nucleotide-binding</keyword>
<dbReference type="PATRIC" id="fig|571913.6.peg.415"/>
<dbReference type="Pfam" id="PF00069">
    <property type="entry name" value="Pkinase"/>
    <property type="match status" value="1"/>
</dbReference>
<feature type="transmembrane region" description="Helical" evidence="12">
    <location>
        <begin position="343"/>
        <end position="363"/>
    </location>
</feature>
<evidence type="ECO:0000256" key="11">
    <source>
        <dbReference type="SAM" id="MobiDB-lite"/>
    </source>
</evidence>
<dbReference type="Gene3D" id="1.10.510.10">
    <property type="entry name" value="Transferase(Phosphotransferase) domain 1"/>
    <property type="match status" value="1"/>
</dbReference>
<dbReference type="STRING" id="571913.VV02_02025"/>
<keyword evidence="12" id="KW-0812">Transmembrane</keyword>
<evidence type="ECO:0000256" key="8">
    <source>
        <dbReference type="ARBA" id="ARBA00047899"/>
    </source>
</evidence>